<feature type="transmembrane region" description="Helical" evidence="7">
    <location>
        <begin position="119"/>
        <end position="143"/>
    </location>
</feature>
<dbReference type="Proteomes" id="UP001209681">
    <property type="component" value="Unassembled WGS sequence"/>
</dbReference>
<dbReference type="RefSeq" id="WP_265425292.1">
    <property type="nucleotide sequence ID" value="NZ_JAPFPW010000011.1"/>
</dbReference>
<comment type="subcellular location">
    <subcellularLocation>
        <location evidence="1">Cell membrane</location>
        <topology evidence="1">Multi-pass membrane protein</topology>
    </subcellularLocation>
</comment>
<evidence type="ECO:0000256" key="3">
    <source>
        <dbReference type="ARBA" id="ARBA00022475"/>
    </source>
</evidence>
<keyword evidence="9" id="KW-1185">Reference proteome</keyword>
<reference evidence="8 9" key="1">
    <citation type="submission" date="2022-11" db="EMBL/GenBank/DDBJ databases">
        <title>Desulfobotulus tamanensis H1 sp. nov. - anaerobic, alkaliphilic, sulphate reducing bacterium isolated from terrestrial mud volcano.</title>
        <authorList>
            <person name="Frolova A."/>
            <person name="Merkel A.Y."/>
            <person name="Slobodkin A.I."/>
        </authorList>
    </citation>
    <scope>NUCLEOTIDE SEQUENCE [LARGE SCALE GENOMIC DNA]</scope>
    <source>
        <strain evidence="8 9">H1</strain>
    </source>
</reference>
<keyword evidence="4 7" id="KW-0812">Transmembrane</keyword>
<comment type="similarity">
    <text evidence="2">Belongs to the Rht family.</text>
</comment>
<dbReference type="EMBL" id="JAPFPW010000011">
    <property type="protein sequence ID" value="MCW7754372.1"/>
    <property type="molecule type" value="Genomic_DNA"/>
</dbReference>
<organism evidence="8 9">
    <name type="scientific">Desulfobotulus pelophilus</name>
    <dbReference type="NCBI Taxonomy" id="2823377"/>
    <lineage>
        <taxon>Bacteria</taxon>
        <taxon>Pseudomonadati</taxon>
        <taxon>Thermodesulfobacteriota</taxon>
        <taxon>Desulfobacteria</taxon>
        <taxon>Desulfobacterales</taxon>
        <taxon>Desulfobacteraceae</taxon>
        <taxon>Desulfobotulus</taxon>
    </lineage>
</organism>
<evidence type="ECO:0000256" key="4">
    <source>
        <dbReference type="ARBA" id="ARBA00022692"/>
    </source>
</evidence>
<name>A0ABT3NA81_9BACT</name>
<evidence type="ECO:0000256" key="6">
    <source>
        <dbReference type="ARBA" id="ARBA00023136"/>
    </source>
</evidence>
<accession>A0ABT3NA81</accession>
<sequence>MLPTKPEKEIALFDPEFLLTSLIVILIPGTGVIYTVSTGLFFGWRSSIAAAIGCTAGILPHLTACILGLSAILHMSSVAFQCVKLAGVLYLFYLAWSMWHETGALKLNPNSVKYGFFKIMLKGFLVNILNPKLSIFFLAFLPLFVSSGEASTMLIMIRLSLVFMVMTLITFIIYGLVANGISKHVTGSPALVRWLQRSFAATFAAIGARLAMADQ</sequence>
<feature type="transmembrane region" description="Helical" evidence="7">
    <location>
        <begin position="48"/>
        <end position="71"/>
    </location>
</feature>
<comment type="caution">
    <text evidence="8">The sequence shown here is derived from an EMBL/GenBank/DDBJ whole genome shotgun (WGS) entry which is preliminary data.</text>
</comment>
<dbReference type="PANTHER" id="PTHR30086:SF14">
    <property type="entry name" value="HOMOSERINE_HOMOSERINE LACTONE EFFLUX PROTEIN"/>
    <property type="match status" value="1"/>
</dbReference>
<evidence type="ECO:0000313" key="8">
    <source>
        <dbReference type="EMBL" id="MCW7754372.1"/>
    </source>
</evidence>
<evidence type="ECO:0000313" key="9">
    <source>
        <dbReference type="Proteomes" id="UP001209681"/>
    </source>
</evidence>
<keyword evidence="3" id="KW-1003">Cell membrane</keyword>
<evidence type="ECO:0000256" key="2">
    <source>
        <dbReference type="ARBA" id="ARBA00007928"/>
    </source>
</evidence>
<keyword evidence="5 7" id="KW-1133">Transmembrane helix</keyword>
<evidence type="ECO:0000256" key="1">
    <source>
        <dbReference type="ARBA" id="ARBA00004651"/>
    </source>
</evidence>
<dbReference type="PIRSF" id="PIRSF006324">
    <property type="entry name" value="LeuE"/>
    <property type="match status" value="1"/>
</dbReference>
<evidence type="ECO:0000256" key="7">
    <source>
        <dbReference type="SAM" id="Phobius"/>
    </source>
</evidence>
<dbReference type="PANTHER" id="PTHR30086">
    <property type="entry name" value="ARGININE EXPORTER PROTEIN ARGO"/>
    <property type="match status" value="1"/>
</dbReference>
<proteinExistence type="inferred from homology"/>
<dbReference type="Pfam" id="PF01810">
    <property type="entry name" value="LysE"/>
    <property type="match status" value="1"/>
</dbReference>
<feature type="transmembrane region" description="Helical" evidence="7">
    <location>
        <begin position="155"/>
        <end position="174"/>
    </location>
</feature>
<evidence type="ECO:0000256" key="5">
    <source>
        <dbReference type="ARBA" id="ARBA00022989"/>
    </source>
</evidence>
<dbReference type="InterPro" id="IPR001123">
    <property type="entry name" value="LeuE-type"/>
</dbReference>
<protein>
    <submittedName>
        <fullName evidence="8">LysE family translocator</fullName>
    </submittedName>
</protein>
<feature type="transmembrane region" description="Helical" evidence="7">
    <location>
        <begin position="78"/>
        <end position="99"/>
    </location>
</feature>
<gene>
    <name evidence="8" type="ORF">OOT00_10280</name>
</gene>
<feature type="transmembrane region" description="Helical" evidence="7">
    <location>
        <begin position="21"/>
        <end position="42"/>
    </location>
</feature>
<keyword evidence="6 7" id="KW-0472">Membrane</keyword>